<proteinExistence type="predicted"/>
<dbReference type="AlphaFoldDB" id="A0A2M9C732"/>
<keyword evidence="3" id="KW-1185">Reference proteome</keyword>
<dbReference type="PANTHER" id="PTHR38593:SF1">
    <property type="entry name" value="BLR2558 PROTEIN"/>
    <property type="match status" value="1"/>
</dbReference>
<dbReference type="PROSITE" id="PS51257">
    <property type="entry name" value="PROKAR_LIPOPROTEIN"/>
    <property type="match status" value="1"/>
</dbReference>
<dbReference type="InterPro" id="IPR025419">
    <property type="entry name" value="DUF4142"/>
</dbReference>
<name>A0A2M9C732_9FLAO</name>
<comment type="caution">
    <text evidence="2">The sequence shown here is derived from an EMBL/GenBank/DDBJ whole genome shotgun (WGS) entry which is preliminary data.</text>
</comment>
<dbReference type="EMBL" id="PGFD01000001">
    <property type="protein sequence ID" value="PJJ66635.1"/>
    <property type="molecule type" value="Genomic_DNA"/>
</dbReference>
<evidence type="ECO:0000313" key="3">
    <source>
        <dbReference type="Proteomes" id="UP000228740"/>
    </source>
</evidence>
<sequence length="203" mass="22267">MKKSMLVLLSAVAMMACKKKETTTVNQSADSSTVSAPAESGMTVSDSVKMSNEHDVNNLLSDQDRKFAENASRGGMMEVMMGKLAATNAGNAAVKALGEMMVNDHTKANEELKKWASGVGYTLPTDLDDKKQKKYDELKTKKGMEFDKMYTDLMVDDHEEDIKDFKKQASDGSESALKSFASNTLPTLEHHLMEAKKAKEAVK</sequence>
<dbReference type="Proteomes" id="UP000228740">
    <property type="component" value="Unassembled WGS sequence"/>
</dbReference>
<reference evidence="2 3" key="1">
    <citation type="submission" date="2017-11" db="EMBL/GenBank/DDBJ databases">
        <title>Genomic Encyclopedia of Archaeal and Bacterial Type Strains, Phase II (KMG-II): From Individual Species to Whole Genera.</title>
        <authorList>
            <person name="Goeker M."/>
        </authorList>
    </citation>
    <scope>NUCLEOTIDE SEQUENCE [LARGE SCALE GENOMIC DNA]</scope>
    <source>
        <strain evidence="2 3">DSM 27617</strain>
    </source>
</reference>
<feature type="domain" description="DUF4142" evidence="1">
    <location>
        <begin position="63"/>
        <end position="197"/>
    </location>
</feature>
<accession>A0A2M9C732</accession>
<organism evidence="2 3">
    <name type="scientific">Chryseobacterium geocarposphaerae</name>
    <dbReference type="NCBI Taxonomy" id="1416776"/>
    <lineage>
        <taxon>Bacteria</taxon>
        <taxon>Pseudomonadati</taxon>
        <taxon>Bacteroidota</taxon>
        <taxon>Flavobacteriia</taxon>
        <taxon>Flavobacteriales</taxon>
        <taxon>Weeksellaceae</taxon>
        <taxon>Chryseobacterium group</taxon>
        <taxon>Chryseobacterium</taxon>
    </lineage>
</organism>
<dbReference type="Pfam" id="PF13628">
    <property type="entry name" value="DUF4142"/>
    <property type="match status" value="1"/>
</dbReference>
<dbReference type="PANTHER" id="PTHR38593">
    <property type="entry name" value="BLR2558 PROTEIN"/>
    <property type="match status" value="1"/>
</dbReference>
<protein>
    <submittedName>
        <fullName evidence="2">Putative membrane protein</fullName>
    </submittedName>
</protein>
<dbReference type="OrthoDB" id="883203at2"/>
<evidence type="ECO:0000259" key="1">
    <source>
        <dbReference type="Pfam" id="PF13628"/>
    </source>
</evidence>
<gene>
    <name evidence="2" type="ORF">CLV73_0624</name>
</gene>
<dbReference type="Gene3D" id="1.20.1260.10">
    <property type="match status" value="1"/>
</dbReference>
<dbReference type="InterPro" id="IPR012347">
    <property type="entry name" value="Ferritin-like"/>
</dbReference>
<dbReference type="RefSeq" id="WP_100375400.1">
    <property type="nucleotide sequence ID" value="NZ_PGFD01000001.1"/>
</dbReference>
<evidence type="ECO:0000313" key="2">
    <source>
        <dbReference type="EMBL" id="PJJ66635.1"/>
    </source>
</evidence>